<reference evidence="1 2" key="1">
    <citation type="submission" date="2019-07" db="EMBL/GenBank/DDBJ databases">
        <title>Genome sequencing of 100 strains of the haloalkaliphilic chemolithoautotrophic sulfur-oxidizing bacterium Thioalkalivibrio.</title>
        <authorList>
            <person name="Muyzer G."/>
        </authorList>
    </citation>
    <scope>NUCLEOTIDE SEQUENCE [LARGE SCALE GENOMIC DNA]</scope>
    <source>
        <strain evidence="1 2">ASO4-4</strain>
    </source>
</reference>
<dbReference type="AlphaFoldDB" id="A0A562QZC1"/>
<proteinExistence type="predicted"/>
<comment type="caution">
    <text evidence="1">The sequence shown here is derived from an EMBL/GenBank/DDBJ whole genome shotgun (WGS) entry which is preliminary data.</text>
</comment>
<organism evidence="1 2">
    <name type="scientific">Desulfobotulus alkaliphilus</name>
    <dbReference type="NCBI Taxonomy" id="622671"/>
    <lineage>
        <taxon>Bacteria</taxon>
        <taxon>Pseudomonadati</taxon>
        <taxon>Thermodesulfobacteriota</taxon>
        <taxon>Desulfobacteria</taxon>
        <taxon>Desulfobacterales</taxon>
        <taxon>Desulfobacteraceae</taxon>
        <taxon>Desulfobotulus</taxon>
    </lineage>
</organism>
<dbReference type="Proteomes" id="UP000318307">
    <property type="component" value="Unassembled WGS sequence"/>
</dbReference>
<sequence>MYEYDTLGNLVATGLDVDENGILEENSEDRITATATRFVKLGADWWEQSETRIYNLKSRSFLYLRRLFSSKGFEDSFLKLG</sequence>
<keyword evidence="2" id="KW-1185">Reference proteome</keyword>
<name>A0A562QZC1_9BACT</name>
<evidence type="ECO:0008006" key="3">
    <source>
        <dbReference type="Google" id="ProtNLM"/>
    </source>
</evidence>
<protein>
    <recommendedName>
        <fullName evidence="3">YD repeat-containing protein</fullName>
    </recommendedName>
</protein>
<dbReference type="EMBL" id="VLLC01000065">
    <property type="protein sequence ID" value="TWI61923.1"/>
    <property type="molecule type" value="Genomic_DNA"/>
</dbReference>
<gene>
    <name evidence="1" type="ORF">LZ24_03402</name>
</gene>
<evidence type="ECO:0000313" key="2">
    <source>
        <dbReference type="Proteomes" id="UP000318307"/>
    </source>
</evidence>
<accession>A0A562QZC1</accession>
<evidence type="ECO:0000313" key="1">
    <source>
        <dbReference type="EMBL" id="TWI61923.1"/>
    </source>
</evidence>